<comment type="catalytic activity">
    <reaction evidence="8 9">
        <text>L-histidinol phosphate + 2-oxoglutarate = 3-(imidazol-4-yl)-2-oxopropyl phosphate + L-glutamate</text>
        <dbReference type="Rhea" id="RHEA:23744"/>
        <dbReference type="ChEBI" id="CHEBI:16810"/>
        <dbReference type="ChEBI" id="CHEBI:29985"/>
        <dbReference type="ChEBI" id="CHEBI:57766"/>
        <dbReference type="ChEBI" id="CHEBI:57980"/>
        <dbReference type="EC" id="2.6.1.9"/>
    </reaction>
</comment>
<dbReference type="PANTHER" id="PTHR43643:SF3">
    <property type="entry name" value="HISTIDINOL-PHOSPHATE AMINOTRANSFERASE"/>
    <property type="match status" value="1"/>
</dbReference>
<reference evidence="11 12" key="1">
    <citation type="submission" date="2023-12" db="EMBL/GenBank/DDBJ databases">
        <title>Description of an unclassified Opitutus bacterium of Verrucomicrobiota.</title>
        <authorList>
            <person name="Zhang D.-F."/>
        </authorList>
    </citation>
    <scope>NUCLEOTIDE SEQUENCE [LARGE SCALE GENOMIC DNA]</scope>
    <source>
        <strain evidence="11 12">WL0086</strain>
    </source>
</reference>
<evidence type="ECO:0000259" key="10">
    <source>
        <dbReference type="Pfam" id="PF00155"/>
    </source>
</evidence>
<gene>
    <name evidence="9 11" type="primary">hisC</name>
    <name evidence="11" type="ORF">K1X11_020335</name>
</gene>
<evidence type="ECO:0000256" key="4">
    <source>
        <dbReference type="ARBA" id="ARBA00011738"/>
    </source>
</evidence>
<comment type="subunit">
    <text evidence="4 9">Homodimer.</text>
</comment>
<evidence type="ECO:0000256" key="5">
    <source>
        <dbReference type="ARBA" id="ARBA00022576"/>
    </source>
</evidence>
<evidence type="ECO:0000256" key="7">
    <source>
        <dbReference type="ARBA" id="ARBA00022898"/>
    </source>
</evidence>
<dbReference type="RefSeq" id="WP_221029419.1">
    <property type="nucleotide sequence ID" value="NZ_CP139781.1"/>
</dbReference>
<dbReference type="CDD" id="cd00609">
    <property type="entry name" value="AAT_like"/>
    <property type="match status" value="1"/>
</dbReference>
<evidence type="ECO:0000256" key="6">
    <source>
        <dbReference type="ARBA" id="ARBA00022679"/>
    </source>
</evidence>
<dbReference type="Gene3D" id="3.90.1150.10">
    <property type="entry name" value="Aspartate Aminotransferase, domain 1"/>
    <property type="match status" value="1"/>
</dbReference>
<evidence type="ECO:0000313" key="11">
    <source>
        <dbReference type="EMBL" id="WRQ87167.1"/>
    </source>
</evidence>
<dbReference type="HAMAP" id="MF_01023">
    <property type="entry name" value="HisC_aminotrans_2"/>
    <property type="match status" value="1"/>
</dbReference>
<feature type="modified residue" description="N6-(pyridoxal phosphate)lysine" evidence="9">
    <location>
        <position position="226"/>
    </location>
</feature>
<dbReference type="InterPro" id="IPR015422">
    <property type="entry name" value="PyrdxlP-dep_Trfase_small"/>
</dbReference>
<sequence>MNLRELVNPSVLTQPVYEPGRPIEDVARELGLDPNGIIKLASNENPLGASPKAIEAMKAALEDCELYPDGGCVALRDALAAHHGVDAAQLVVGNGSNELLELLGHVFLRPGDEAVMGAPAFIVYKLVTLLFGATPVEVPLVDHVHDLAAMERAITERTRIVFLACPNNPTGTLNPAEEVRAWIERLPQHVVVVLDEAYAEYLDPVPDWTDLLTGDRAVVVLRTFSKIYGLAGLRVGYALTSLEMASMLQRVRQPFNVNTIGQVGAMAALADEAWVARCREANRAGGEQLMAGLAAAGLEYVPSAANFLLVKVGDGARCYTELQRAGVIVRPLGPYQLPEWVRVTIGTEEQNARLLEALRQTARSS</sequence>
<evidence type="ECO:0000256" key="9">
    <source>
        <dbReference type="HAMAP-Rule" id="MF_01023"/>
    </source>
</evidence>
<keyword evidence="9" id="KW-0368">Histidine biosynthesis</keyword>
<dbReference type="NCBIfam" id="TIGR01141">
    <property type="entry name" value="hisC"/>
    <property type="match status" value="1"/>
</dbReference>
<accession>A0ABZ1C6Y9</accession>
<keyword evidence="9" id="KW-0028">Amino-acid biosynthesis</keyword>
<keyword evidence="12" id="KW-1185">Reference proteome</keyword>
<keyword evidence="5 9" id="KW-0032">Aminotransferase</keyword>
<dbReference type="InterPro" id="IPR005861">
    <property type="entry name" value="HisP_aminotrans"/>
</dbReference>
<dbReference type="SUPFAM" id="SSF53383">
    <property type="entry name" value="PLP-dependent transferases"/>
    <property type="match status" value="1"/>
</dbReference>
<evidence type="ECO:0000256" key="3">
    <source>
        <dbReference type="ARBA" id="ARBA00007970"/>
    </source>
</evidence>
<proteinExistence type="inferred from homology"/>
<feature type="domain" description="Aminotransferase class I/classII large" evidence="10">
    <location>
        <begin position="37"/>
        <end position="358"/>
    </location>
</feature>
<dbReference type="Proteomes" id="UP000738431">
    <property type="component" value="Chromosome"/>
</dbReference>
<evidence type="ECO:0000313" key="12">
    <source>
        <dbReference type="Proteomes" id="UP000738431"/>
    </source>
</evidence>
<name>A0ABZ1C6Y9_9BACT</name>
<dbReference type="InterPro" id="IPR050106">
    <property type="entry name" value="HistidinolP_aminotransfase"/>
</dbReference>
<dbReference type="InterPro" id="IPR004839">
    <property type="entry name" value="Aminotransferase_I/II_large"/>
</dbReference>
<comment type="similarity">
    <text evidence="3 9">Belongs to the class-II pyridoxal-phosphate-dependent aminotransferase family. Histidinol-phosphate aminotransferase subfamily.</text>
</comment>
<dbReference type="EMBL" id="CP139781">
    <property type="protein sequence ID" value="WRQ87167.1"/>
    <property type="molecule type" value="Genomic_DNA"/>
</dbReference>
<dbReference type="InterPro" id="IPR015421">
    <property type="entry name" value="PyrdxlP-dep_Trfase_major"/>
</dbReference>
<dbReference type="PANTHER" id="PTHR43643">
    <property type="entry name" value="HISTIDINOL-PHOSPHATE AMINOTRANSFERASE 2"/>
    <property type="match status" value="1"/>
</dbReference>
<keyword evidence="6 9" id="KW-0808">Transferase</keyword>
<dbReference type="InterPro" id="IPR015424">
    <property type="entry name" value="PyrdxlP-dep_Trfase"/>
</dbReference>
<dbReference type="GO" id="GO:0004400">
    <property type="term" value="F:histidinol-phosphate transaminase activity"/>
    <property type="evidence" value="ECO:0007669"/>
    <property type="project" value="UniProtKB-EC"/>
</dbReference>
<evidence type="ECO:0000256" key="1">
    <source>
        <dbReference type="ARBA" id="ARBA00001933"/>
    </source>
</evidence>
<dbReference type="EC" id="2.6.1.9" evidence="9"/>
<keyword evidence="7 9" id="KW-0663">Pyridoxal phosphate</keyword>
<evidence type="ECO:0000256" key="8">
    <source>
        <dbReference type="ARBA" id="ARBA00047481"/>
    </source>
</evidence>
<organism evidence="11 12">
    <name type="scientific">Actomonas aquatica</name>
    <dbReference type="NCBI Taxonomy" id="2866162"/>
    <lineage>
        <taxon>Bacteria</taxon>
        <taxon>Pseudomonadati</taxon>
        <taxon>Verrucomicrobiota</taxon>
        <taxon>Opitutia</taxon>
        <taxon>Opitutales</taxon>
        <taxon>Opitutaceae</taxon>
        <taxon>Actomonas</taxon>
    </lineage>
</organism>
<evidence type="ECO:0000256" key="2">
    <source>
        <dbReference type="ARBA" id="ARBA00005011"/>
    </source>
</evidence>
<protein>
    <recommendedName>
        <fullName evidence="9">Histidinol-phosphate aminotransferase</fullName>
        <ecNumber evidence="9">2.6.1.9</ecNumber>
    </recommendedName>
    <alternativeName>
        <fullName evidence="9">Imidazole acetol-phosphate transaminase</fullName>
    </alternativeName>
</protein>
<dbReference type="Pfam" id="PF00155">
    <property type="entry name" value="Aminotran_1_2"/>
    <property type="match status" value="1"/>
</dbReference>
<dbReference type="Gene3D" id="3.40.640.10">
    <property type="entry name" value="Type I PLP-dependent aspartate aminotransferase-like (Major domain)"/>
    <property type="match status" value="1"/>
</dbReference>
<comment type="cofactor">
    <cofactor evidence="1 9">
        <name>pyridoxal 5'-phosphate</name>
        <dbReference type="ChEBI" id="CHEBI:597326"/>
    </cofactor>
</comment>
<comment type="pathway">
    <text evidence="2 9">Amino-acid biosynthesis; L-histidine biosynthesis; L-histidine from 5-phospho-alpha-D-ribose 1-diphosphate: step 7/9.</text>
</comment>